<dbReference type="Gene3D" id="3.90.180.10">
    <property type="entry name" value="Medium-chain alcohol dehydrogenases, catalytic domain"/>
    <property type="match status" value="1"/>
</dbReference>
<name>A0A8H7W657_9HELO</name>
<dbReference type="SUPFAM" id="SSF50129">
    <property type="entry name" value="GroES-like"/>
    <property type="match status" value="1"/>
</dbReference>
<reference evidence="2" key="1">
    <citation type="submission" date="2021-02" db="EMBL/GenBank/DDBJ databases">
        <title>Genome sequence Cadophora malorum strain M34.</title>
        <authorList>
            <person name="Stefanovic E."/>
            <person name="Vu D."/>
            <person name="Scully C."/>
            <person name="Dijksterhuis J."/>
            <person name="Roader J."/>
            <person name="Houbraken J."/>
        </authorList>
    </citation>
    <scope>NUCLEOTIDE SEQUENCE</scope>
    <source>
        <strain evidence="2">M34</strain>
    </source>
</reference>
<dbReference type="SMART" id="SM00829">
    <property type="entry name" value="PKS_ER"/>
    <property type="match status" value="1"/>
</dbReference>
<dbReference type="Gene3D" id="3.40.50.720">
    <property type="entry name" value="NAD(P)-binding Rossmann-like Domain"/>
    <property type="match status" value="1"/>
</dbReference>
<dbReference type="InterPro" id="IPR011032">
    <property type="entry name" value="GroES-like_sf"/>
</dbReference>
<accession>A0A8H7W657</accession>
<dbReference type="GO" id="GO:0005739">
    <property type="term" value="C:mitochondrion"/>
    <property type="evidence" value="ECO:0007669"/>
    <property type="project" value="TreeGrafter"/>
</dbReference>
<keyword evidence="3" id="KW-1185">Reference proteome</keyword>
<dbReference type="AlphaFoldDB" id="A0A8H7W657"/>
<evidence type="ECO:0000259" key="1">
    <source>
        <dbReference type="SMART" id="SM00829"/>
    </source>
</evidence>
<dbReference type="SUPFAM" id="SSF51735">
    <property type="entry name" value="NAD(P)-binding Rossmann-fold domains"/>
    <property type="match status" value="1"/>
</dbReference>
<dbReference type="PANTHER" id="PTHR11695">
    <property type="entry name" value="ALCOHOL DEHYDROGENASE RELATED"/>
    <property type="match status" value="1"/>
</dbReference>
<dbReference type="CDD" id="cd08267">
    <property type="entry name" value="MDR1"/>
    <property type="match status" value="1"/>
</dbReference>
<comment type="caution">
    <text evidence="2">The sequence shown here is derived from an EMBL/GenBank/DDBJ whole genome shotgun (WGS) entry which is preliminary data.</text>
</comment>
<dbReference type="InterPro" id="IPR020843">
    <property type="entry name" value="ER"/>
</dbReference>
<feature type="domain" description="Enoyl reductase (ER)" evidence="1">
    <location>
        <begin position="16"/>
        <end position="334"/>
    </location>
</feature>
<sequence>MASTMKAWQYNKINGKLEDSIALNTSIPIPTTSSLAKNDMLVEVLSAALNPVDYKLPESIASTFMISKPATPGLDFCGRVKATHPSNDSIKEGQLVFGCLHAPRKYGTCGQFITIPSSECALLPEGVDIDQAAAVGTAGMTAYQALLPGHVKAGSNVFINGGSGGVGTFCIQFAKAMGTKITTTCSTPNVELCKSLGADEVIDYKTTDILSTLKGKGQVFDAVIDNVGSSATLFNQCEAFLKPDGIFVQVAMQVTLAGMGGMIRKRLQPRLLGGVGRKFHFVANESRTRDFEQIGKWMKDGKVKAVIEETFAFEDVPKAFEHLRTGHTKGKIVIHVAEK</sequence>
<proteinExistence type="predicted"/>
<evidence type="ECO:0000313" key="3">
    <source>
        <dbReference type="Proteomes" id="UP000664132"/>
    </source>
</evidence>
<evidence type="ECO:0000313" key="2">
    <source>
        <dbReference type="EMBL" id="KAG4419051.1"/>
    </source>
</evidence>
<dbReference type="OrthoDB" id="201656at2759"/>
<dbReference type="InterPro" id="IPR036291">
    <property type="entry name" value="NAD(P)-bd_dom_sf"/>
</dbReference>
<dbReference type="InterPro" id="IPR013154">
    <property type="entry name" value="ADH-like_N"/>
</dbReference>
<dbReference type="PANTHER" id="PTHR11695:SF294">
    <property type="entry name" value="RETICULON-4-INTERACTING PROTEIN 1, MITOCHONDRIAL"/>
    <property type="match status" value="1"/>
</dbReference>
<dbReference type="Proteomes" id="UP000664132">
    <property type="component" value="Unassembled WGS sequence"/>
</dbReference>
<gene>
    <name evidence="2" type="ORF">IFR04_007827</name>
</gene>
<dbReference type="EMBL" id="JAFJYH010000114">
    <property type="protein sequence ID" value="KAG4419051.1"/>
    <property type="molecule type" value="Genomic_DNA"/>
</dbReference>
<organism evidence="2 3">
    <name type="scientific">Cadophora malorum</name>
    <dbReference type="NCBI Taxonomy" id="108018"/>
    <lineage>
        <taxon>Eukaryota</taxon>
        <taxon>Fungi</taxon>
        <taxon>Dikarya</taxon>
        <taxon>Ascomycota</taxon>
        <taxon>Pezizomycotina</taxon>
        <taxon>Leotiomycetes</taxon>
        <taxon>Helotiales</taxon>
        <taxon>Ploettnerulaceae</taxon>
        <taxon>Cadophora</taxon>
    </lineage>
</organism>
<dbReference type="InterPro" id="IPR050700">
    <property type="entry name" value="YIM1/Zinc_Alcohol_DH_Fams"/>
</dbReference>
<dbReference type="Pfam" id="PF08240">
    <property type="entry name" value="ADH_N"/>
    <property type="match status" value="1"/>
</dbReference>
<dbReference type="GO" id="GO:0016491">
    <property type="term" value="F:oxidoreductase activity"/>
    <property type="evidence" value="ECO:0007669"/>
    <property type="project" value="InterPro"/>
</dbReference>
<dbReference type="Pfam" id="PF13602">
    <property type="entry name" value="ADH_zinc_N_2"/>
    <property type="match status" value="1"/>
</dbReference>
<protein>
    <recommendedName>
        <fullName evidence="1">Enoyl reductase (ER) domain-containing protein</fullName>
    </recommendedName>
</protein>